<protein>
    <submittedName>
        <fullName evidence="1">Uncharacterized protein</fullName>
    </submittedName>
</protein>
<proteinExistence type="predicted"/>
<accession>A0A831W8D1</accession>
<sequence>MRRDNQRWRREHARWQDDVRQWQQESNRLSAVLFRLERAIPDYGDTLKDHAFAILQHDLRLRHHEQKLSASLDNGPPREITREILVAEHREQADHHRGVRRQHENMKKLHREAIREIRRLTSLADDIAQQIKD</sequence>
<comment type="caution">
    <text evidence="1">The sequence shown here is derived from an EMBL/GenBank/DDBJ whole genome shotgun (WGS) entry which is preliminary data.</text>
</comment>
<dbReference type="AlphaFoldDB" id="A0A831W8D1"/>
<dbReference type="EMBL" id="DRKP01000050">
    <property type="protein sequence ID" value="HEB95600.1"/>
    <property type="molecule type" value="Genomic_DNA"/>
</dbReference>
<gene>
    <name evidence="1" type="ORF">ENI96_04115</name>
</gene>
<evidence type="ECO:0000313" key="1">
    <source>
        <dbReference type="EMBL" id="HEB95600.1"/>
    </source>
</evidence>
<name>A0A831W8D1_9GAMM</name>
<reference evidence="1" key="1">
    <citation type="journal article" date="2020" name="mSystems">
        <title>Genome- and Community-Level Interaction Insights into Carbon Utilization and Element Cycling Functions of Hydrothermarchaeota in Hydrothermal Sediment.</title>
        <authorList>
            <person name="Zhou Z."/>
            <person name="Liu Y."/>
            <person name="Xu W."/>
            <person name="Pan J."/>
            <person name="Luo Z.H."/>
            <person name="Li M."/>
        </authorList>
    </citation>
    <scope>NUCLEOTIDE SEQUENCE [LARGE SCALE GENOMIC DNA]</scope>
    <source>
        <strain evidence="1">HyVt-443</strain>
    </source>
</reference>
<organism evidence="1">
    <name type="scientific">Sedimenticola thiotaurini</name>
    <dbReference type="NCBI Taxonomy" id="1543721"/>
    <lineage>
        <taxon>Bacteria</taxon>
        <taxon>Pseudomonadati</taxon>
        <taxon>Pseudomonadota</taxon>
        <taxon>Gammaproteobacteria</taxon>
        <taxon>Chromatiales</taxon>
        <taxon>Sedimenticolaceae</taxon>
        <taxon>Sedimenticola</taxon>
    </lineage>
</organism>
<dbReference type="Proteomes" id="UP000886251">
    <property type="component" value="Unassembled WGS sequence"/>
</dbReference>